<dbReference type="Pfam" id="PF18440">
    <property type="entry name" value="GlcNAc-1_reg"/>
    <property type="match status" value="1"/>
</dbReference>
<reference evidence="27" key="2">
    <citation type="submission" date="2025-08" db="UniProtKB">
        <authorList>
            <consortium name="Ensembl"/>
        </authorList>
    </citation>
    <scope>IDENTIFICATION</scope>
</reference>
<keyword evidence="4" id="KW-0808">Transferase</keyword>
<dbReference type="InterPro" id="IPR031358">
    <property type="entry name" value="Stealth_CR1"/>
</dbReference>
<comment type="similarity">
    <text evidence="3">Belongs to the stealth family.</text>
</comment>
<dbReference type="InterPro" id="IPR041536">
    <property type="entry name" value="GNPTAB_reg"/>
</dbReference>
<evidence type="ECO:0000259" key="25">
    <source>
        <dbReference type="PROSITE" id="PS50258"/>
    </source>
</evidence>
<dbReference type="SUPFAM" id="SSF90193">
    <property type="entry name" value="Notch domain"/>
    <property type="match status" value="1"/>
</dbReference>
<dbReference type="Gene3D" id="3.30.300.320">
    <property type="match status" value="1"/>
</dbReference>
<dbReference type="RefSeq" id="XP_028306826.1">
    <property type="nucleotide sequence ID" value="XM_028451025.1"/>
</dbReference>
<keyword evidence="11" id="KW-0333">Golgi apparatus</keyword>
<evidence type="ECO:0000256" key="9">
    <source>
        <dbReference type="ARBA" id="ARBA00022968"/>
    </source>
</evidence>
<evidence type="ECO:0000256" key="18">
    <source>
        <dbReference type="ARBA" id="ARBA00070893"/>
    </source>
</evidence>
<dbReference type="Pfam" id="PF17101">
    <property type="entry name" value="Stealth_CR1"/>
    <property type="match status" value="1"/>
</dbReference>
<dbReference type="Pfam" id="PF11380">
    <property type="entry name" value="Stealth_CR2"/>
    <property type="match status" value="1"/>
</dbReference>
<keyword evidence="12 23" id="KW-0472">Membrane</keyword>
<dbReference type="GO" id="GO:0000139">
    <property type="term" value="C:Golgi membrane"/>
    <property type="evidence" value="ECO:0007669"/>
    <property type="project" value="UniProtKB-SubCell"/>
</dbReference>
<dbReference type="GeneID" id="114465787"/>
<dbReference type="AlphaFoldDB" id="A0A8C5DZ87"/>
<dbReference type="InterPro" id="IPR002048">
    <property type="entry name" value="EF_hand_dom"/>
</dbReference>
<comment type="function">
    <text evidence="16">Catalyzes the formation of mannose 6-phosphate (M6P) markers on high mannose type oligosaccharides in the Golgi apparatus. M6P residues are required to bind to the M6P receptors (MPR), which mediate the vesicular transport of lysosomal enzymes to the endosomal/prelysosomal compartment.</text>
</comment>
<evidence type="ECO:0000256" key="23">
    <source>
        <dbReference type="SAM" id="Phobius"/>
    </source>
</evidence>
<keyword evidence="7" id="KW-0677">Repeat</keyword>
<evidence type="ECO:0000256" key="16">
    <source>
        <dbReference type="ARBA" id="ARBA00057240"/>
    </source>
</evidence>
<gene>
    <name evidence="27" type="primary">gnptab</name>
</gene>
<dbReference type="Proteomes" id="UP000694680">
    <property type="component" value="Chromosome 6"/>
</dbReference>
<feature type="domain" description="DMAP1-binding" evidence="26">
    <location>
        <begin position="710"/>
        <end position="815"/>
    </location>
</feature>
<dbReference type="InterPro" id="IPR047141">
    <property type="entry name" value="Stealth"/>
</dbReference>
<dbReference type="FunFam" id="3.30.300.320:FF:000002">
    <property type="entry name" value="N-acetylglucosamine-1-phosphotransferase subunits alpha/beta isoform X1"/>
    <property type="match status" value="1"/>
</dbReference>
<evidence type="ECO:0000256" key="14">
    <source>
        <dbReference type="ARBA" id="ARBA00023180"/>
    </source>
</evidence>
<dbReference type="Pfam" id="PF00066">
    <property type="entry name" value="Notch"/>
    <property type="match status" value="2"/>
</dbReference>
<evidence type="ECO:0000256" key="17">
    <source>
        <dbReference type="ARBA" id="ARBA00066709"/>
    </source>
</evidence>
<dbReference type="EC" id="2.7.8.17" evidence="17"/>
<reference evidence="27" key="1">
    <citation type="submission" date="2020-06" db="EMBL/GenBank/DDBJ databases">
        <authorList>
            <consortium name="Wellcome Sanger Institute Data Sharing"/>
        </authorList>
    </citation>
    <scope>NUCLEOTIDE SEQUENCE [LARGE SCALE GENOMIC DNA]</scope>
</reference>
<dbReference type="InterPro" id="IPR018247">
    <property type="entry name" value="EF_Hand_1_Ca_BS"/>
</dbReference>
<keyword evidence="14" id="KW-0325">Glycoprotein</keyword>
<dbReference type="PROSITE" id="PS51912">
    <property type="entry name" value="DMAP1_BIND"/>
    <property type="match status" value="1"/>
</dbReference>
<dbReference type="PANTHER" id="PTHR24045:SF0">
    <property type="entry name" value="N-ACETYLGLUCOSAMINE-1-PHOSPHOTRANSFERASE SUBUNITS ALPHA_BETA"/>
    <property type="match status" value="1"/>
</dbReference>
<evidence type="ECO:0000256" key="6">
    <source>
        <dbReference type="ARBA" id="ARBA00022723"/>
    </source>
</evidence>
<name>A0A8C5DZ87_GOUWI</name>
<dbReference type="SMART" id="SM01137">
    <property type="entry name" value="DMAP_binding"/>
    <property type="match status" value="1"/>
</dbReference>
<keyword evidence="13" id="KW-1015">Disulfide bond</keyword>
<evidence type="ECO:0000259" key="26">
    <source>
        <dbReference type="PROSITE" id="PS51912"/>
    </source>
</evidence>
<evidence type="ECO:0000256" key="5">
    <source>
        <dbReference type="ARBA" id="ARBA00022692"/>
    </source>
</evidence>
<dbReference type="Pfam" id="PF17103">
    <property type="entry name" value="Stealth_CR4"/>
    <property type="match status" value="1"/>
</dbReference>
<dbReference type="PROSITE" id="PS50258">
    <property type="entry name" value="LNR"/>
    <property type="match status" value="1"/>
</dbReference>
<keyword evidence="9" id="KW-0735">Signal-anchor</keyword>
<protein>
    <recommendedName>
        <fullName evidence="18">N-acetylglucosamine-1-phosphotransferase subunits alpha/beta</fullName>
        <ecNumber evidence="17">2.7.8.17</ecNumber>
    </recommendedName>
    <alternativeName>
        <fullName evidence="21">GlcNAc-1-phosphotransferase subunits alpha/beta</fullName>
    </alternativeName>
    <alternativeName>
        <fullName evidence="20">Stealth protein GNPTAB</fullName>
    </alternativeName>
    <alternativeName>
        <fullName evidence="19">UDP-N-acetylglucosamine-1-phosphotransferase subunits alpha/beta</fullName>
    </alternativeName>
</protein>
<evidence type="ECO:0000256" key="2">
    <source>
        <dbReference type="ARBA" id="ARBA00004614"/>
    </source>
</evidence>
<dbReference type="CTD" id="79158"/>
<dbReference type="PROSITE" id="PS50222">
    <property type="entry name" value="EF_HAND_2"/>
    <property type="match status" value="1"/>
</dbReference>
<keyword evidence="8" id="KW-0106">Calcium</keyword>
<evidence type="ECO:0000256" key="1">
    <source>
        <dbReference type="ARBA" id="ARBA00004323"/>
    </source>
</evidence>
<comment type="subcellular location">
    <subcellularLocation>
        <location evidence="2">Golgi apparatus membrane</location>
        <topology evidence="2">Single-pass type I membrane protein</topology>
    </subcellularLocation>
    <subcellularLocation>
        <location evidence="1">Golgi apparatus membrane</location>
        <topology evidence="1">Single-pass type II membrane protein</topology>
    </subcellularLocation>
</comment>
<dbReference type="GO" id="GO:0003976">
    <property type="term" value="F:UDP-N-acetylglucosamine-lysosomal-enzyme N-acetylglucosaminephosphotransferase activity"/>
    <property type="evidence" value="ECO:0007669"/>
    <property type="project" value="UniProtKB-EC"/>
</dbReference>
<feature type="compositionally biased region" description="Basic and acidic residues" evidence="22">
    <location>
        <begin position="770"/>
        <end position="786"/>
    </location>
</feature>
<evidence type="ECO:0000256" key="22">
    <source>
        <dbReference type="SAM" id="MobiDB-lite"/>
    </source>
</evidence>
<keyword evidence="5 23" id="KW-0812">Transmembrane</keyword>
<dbReference type="PANTHER" id="PTHR24045">
    <property type="match status" value="1"/>
</dbReference>
<evidence type="ECO:0000256" key="10">
    <source>
        <dbReference type="ARBA" id="ARBA00022989"/>
    </source>
</evidence>
<evidence type="ECO:0000313" key="28">
    <source>
        <dbReference type="Proteomes" id="UP000694680"/>
    </source>
</evidence>
<keyword evidence="28" id="KW-1185">Reference proteome</keyword>
<dbReference type="InterPro" id="IPR031357">
    <property type="entry name" value="Stealth_CR3"/>
</dbReference>
<feature type="transmembrane region" description="Helical" evidence="23">
    <location>
        <begin position="1160"/>
        <end position="1185"/>
    </location>
</feature>
<dbReference type="InterPro" id="IPR000800">
    <property type="entry name" value="Notch_dom"/>
</dbReference>
<proteinExistence type="inferred from homology"/>
<feature type="domain" description="LNR" evidence="25">
    <location>
        <begin position="455"/>
        <end position="490"/>
    </location>
</feature>
<evidence type="ECO:0000256" key="3">
    <source>
        <dbReference type="ARBA" id="ARBA00007583"/>
    </source>
</evidence>
<evidence type="ECO:0000256" key="4">
    <source>
        <dbReference type="ARBA" id="ARBA00022679"/>
    </source>
</evidence>
<comment type="catalytic activity">
    <reaction evidence="15">
        <text>N(4)-[alpha-D-mannosyl-(1-&gt;2)-alpha-D-mannosyl-(glycan)]-L-asparaginyl-[protein] + UDP-N-acetyl-alpha-D-glucosamine = N(4)-[6-(N-acetyl-alpha-D-glucosaminyl-1-phospho)-alpha-D-mannosyl-(1-&gt;2)-alpha-D-mannosyl-(glycan)]-L-asparaginyl-[protein] + UMP + H(+)</text>
        <dbReference type="Rhea" id="RHEA:13581"/>
        <dbReference type="Rhea" id="RHEA-COMP:14507"/>
        <dbReference type="Rhea" id="RHEA-COMP:14508"/>
        <dbReference type="ChEBI" id="CHEBI:15378"/>
        <dbReference type="ChEBI" id="CHEBI:57705"/>
        <dbReference type="ChEBI" id="CHEBI:57865"/>
        <dbReference type="ChEBI" id="CHEBI:140357"/>
        <dbReference type="ChEBI" id="CHEBI:140369"/>
        <dbReference type="EC" id="2.7.8.17"/>
    </reaction>
</comment>
<dbReference type="Pfam" id="PF17102">
    <property type="entry name" value="Stealth_CR3"/>
    <property type="match status" value="1"/>
</dbReference>
<evidence type="ECO:0000256" key="8">
    <source>
        <dbReference type="ARBA" id="ARBA00022837"/>
    </source>
</evidence>
<dbReference type="InterPro" id="IPR035993">
    <property type="entry name" value="Notch-like_dom_sf"/>
</dbReference>
<evidence type="ECO:0000256" key="7">
    <source>
        <dbReference type="ARBA" id="ARBA00022737"/>
    </source>
</evidence>
<evidence type="ECO:0000259" key="24">
    <source>
        <dbReference type="PROSITE" id="PS50222"/>
    </source>
</evidence>
<dbReference type="GO" id="GO:0016256">
    <property type="term" value="P:N-glycan processing to lysosome"/>
    <property type="evidence" value="ECO:0007669"/>
    <property type="project" value="TreeGrafter"/>
</dbReference>
<dbReference type="Ensembl" id="ENSGWIT00000014640.1">
    <property type="protein sequence ID" value="ENSGWIP00000013177.1"/>
    <property type="gene ID" value="ENSGWIG00000007559.1"/>
</dbReference>
<evidence type="ECO:0000256" key="20">
    <source>
        <dbReference type="ARBA" id="ARBA00079995"/>
    </source>
</evidence>
<dbReference type="SMART" id="SM00004">
    <property type="entry name" value="NL"/>
    <property type="match status" value="2"/>
</dbReference>
<evidence type="ECO:0000313" key="27">
    <source>
        <dbReference type="Ensembl" id="ENSGWIP00000013177.1"/>
    </source>
</evidence>
<dbReference type="Pfam" id="PF06464">
    <property type="entry name" value="DMAP_binding"/>
    <property type="match status" value="1"/>
</dbReference>
<feature type="region of interest" description="Disordered" evidence="22">
    <location>
        <begin position="759"/>
        <end position="790"/>
    </location>
</feature>
<dbReference type="PROSITE" id="PS00018">
    <property type="entry name" value="EF_HAND_1"/>
    <property type="match status" value="1"/>
</dbReference>
<evidence type="ECO:0000256" key="19">
    <source>
        <dbReference type="ARBA" id="ARBA00078196"/>
    </source>
</evidence>
<feature type="domain" description="EF-hand" evidence="24">
    <location>
        <begin position="955"/>
        <end position="990"/>
    </location>
</feature>
<reference evidence="27" key="3">
    <citation type="submission" date="2025-09" db="UniProtKB">
        <authorList>
            <consortium name="Ensembl"/>
        </authorList>
    </citation>
    <scope>IDENTIFICATION</scope>
</reference>
<dbReference type="CDD" id="cd21600">
    <property type="entry name" value="RRM2_GNPTAB"/>
    <property type="match status" value="1"/>
</dbReference>
<evidence type="ECO:0000256" key="12">
    <source>
        <dbReference type="ARBA" id="ARBA00023136"/>
    </source>
</evidence>
<feature type="transmembrane region" description="Helical" evidence="23">
    <location>
        <begin position="33"/>
        <end position="53"/>
    </location>
</feature>
<sequence>MQRYASPRRTMVLVNSVLKLLQRQTYTCLSHRYGLYLCFGGIVLMIVSAFQFGEVVVEWSRDQYHVLFDSYRDNVGGKSFQSRLCLPMPIDVVYTWVNGTDTALLAELKAVKEQLQQEQRALRERLGRNVSETTEVPNDREKPECLLSHCILAPMLALDPGLGVNMTIGQLPALSASFSAAKELLHVNKPIHPPTSVSLLIFHSQAEADKVFNDVSKEVHRFTVSRCYLTTDKDAPGLIRMPSVAYLNGFPATYKETEPLRAKLPSVVTSRIKELELYSEASIALLHLNTVQDFTDLTQQAKKNLTLDGKELTISPAYLFFDLTAISQSKQDEDVSASRFEDNEELRYSLRSVEQHAPWVRHIFIVTNGQIPSWLNLDNPRVSVVSHQDIFLNHSHLPTFSSPSIETHIHRIPGLSQKFIYLNDDVMFGKDVWPDDFYSHSKGQKVYLTWPVPNCAEGCPGSWIKDGYCDKACNNSACDWDGGDCLGNTANGRLVPGAGDAGPVAGPPWQFVGGLGGATYCNQGCAQSWLADKFCDQACNVLSCGFDVGDCGLEHFGELHRVSLRRNQTLYTLPVGELRPYFSFSHIADRVSEAHVSDGAVVRHTSITNKWGTLHLLLHPGHNATRIHYNLTMQRKDESTFSFSFSVAVDTRQAPPTNTSSKGSVGGAKPTVMPEPVFHFSDIPEDKRGPKIHRKLHTQTQAVLQVPALNVSLFPATVQRELEKLEEKLQVGDITMKGFNLTKAELLKPFRQLIQMMGKEAKPGQNSESNHLEGKQMIKKDQETSRSLDAAAEKPLTSKLLSSIGHRPAAAAAAAVNQQENADAPLIGRKLQHFTSADRGFLPWERRKYFQRLLEEEERLHRELSYTADSSATSRRLRDTFADSLRYVNKLLNSQFGFASRKVPAHMPHMIDRLVMQELQDTFPDEFEKTSAHHVRHSEDMQFAFSYFYFLMGAQQQLNVSDVFDLIDTDRSGVLSDREIRTLATRIHELPLSLQDLTGLEQMLINCSKTLPSNVTQLHLVSPTQESYYDPSMPLVTKGLVLHCKPITEQIHEAFKEQNKYKFEIMGEDDIAFKMVRTNVSHVVGQLDDIRKNPRKFICLNDNIDHSHKDATTVKAVLRDFYESMFPLPSQFELPREYRNRFLHMSELHEWRVYRDKLKFWTHCVLVTLVVFTILSFFAEQLVLLKRKLFPRRRAQPESNPERV</sequence>
<dbReference type="GO" id="GO:0005509">
    <property type="term" value="F:calcium ion binding"/>
    <property type="evidence" value="ECO:0007669"/>
    <property type="project" value="InterPro"/>
</dbReference>
<keyword evidence="6" id="KW-0479">Metal-binding</keyword>
<dbReference type="InterPro" id="IPR031356">
    <property type="entry name" value="Stealth_CR4"/>
</dbReference>
<accession>A0A8C5DZ87</accession>
<evidence type="ECO:0000256" key="11">
    <source>
        <dbReference type="ARBA" id="ARBA00023034"/>
    </source>
</evidence>
<evidence type="ECO:0000256" key="15">
    <source>
        <dbReference type="ARBA" id="ARBA00050775"/>
    </source>
</evidence>
<dbReference type="InterPro" id="IPR021520">
    <property type="entry name" value="Stealth_CR2"/>
</dbReference>
<evidence type="ECO:0000256" key="13">
    <source>
        <dbReference type="ARBA" id="ARBA00023157"/>
    </source>
</evidence>
<evidence type="ECO:0000256" key="21">
    <source>
        <dbReference type="ARBA" id="ARBA00082117"/>
    </source>
</evidence>
<dbReference type="GO" id="GO:0046835">
    <property type="term" value="P:carbohydrate phosphorylation"/>
    <property type="evidence" value="ECO:0007669"/>
    <property type="project" value="TreeGrafter"/>
</dbReference>
<keyword evidence="10 23" id="KW-1133">Transmembrane helix</keyword>
<dbReference type="OrthoDB" id="263283at2759"/>
<organism evidence="27 28">
    <name type="scientific">Gouania willdenowi</name>
    <name type="common">Blunt-snouted clingfish</name>
    <name type="synonym">Lepadogaster willdenowi</name>
    <dbReference type="NCBI Taxonomy" id="441366"/>
    <lineage>
        <taxon>Eukaryota</taxon>
        <taxon>Metazoa</taxon>
        <taxon>Chordata</taxon>
        <taxon>Craniata</taxon>
        <taxon>Vertebrata</taxon>
        <taxon>Euteleostomi</taxon>
        <taxon>Actinopterygii</taxon>
        <taxon>Neopterygii</taxon>
        <taxon>Teleostei</taxon>
        <taxon>Neoteleostei</taxon>
        <taxon>Acanthomorphata</taxon>
        <taxon>Ovalentaria</taxon>
        <taxon>Blenniimorphae</taxon>
        <taxon>Blenniiformes</taxon>
        <taxon>Gobiesocoidei</taxon>
        <taxon>Gobiesocidae</taxon>
        <taxon>Gobiesocinae</taxon>
        <taxon>Gouania</taxon>
    </lineage>
</organism>
<dbReference type="InterPro" id="IPR010506">
    <property type="entry name" value="DMAP1-bd"/>
</dbReference>